<sequence length="60" mass="6456">MKGPGGQRRHLRGRGKRLGERRWRKRRQDGWGGSTVGGDGEVDTVDCGPGIDAVKKSPAG</sequence>
<feature type="compositionally biased region" description="Gly residues" evidence="1">
    <location>
        <begin position="30"/>
        <end position="39"/>
    </location>
</feature>
<evidence type="ECO:0000256" key="1">
    <source>
        <dbReference type="SAM" id="MobiDB-lite"/>
    </source>
</evidence>
<gene>
    <name evidence="2" type="ORF">AVDCRST_MAG01-01-1900</name>
</gene>
<feature type="compositionally biased region" description="Basic residues" evidence="1">
    <location>
        <begin position="7"/>
        <end position="16"/>
    </location>
</feature>
<feature type="region of interest" description="Disordered" evidence="1">
    <location>
        <begin position="1"/>
        <end position="60"/>
    </location>
</feature>
<proteinExistence type="predicted"/>
<dbReference type="AlphaFoldDB" id="A0A6J4PK40"/>
<evidence type="ECO:0000313" key="2">
    <source>
        <dbReference type="EMBL" id="CAA9415548.1"/>
    </source>
</evidence>
<accession>A0A6J4PK40</accession>
<name>A0A6J4PK40_9ACTN</name>
<organism evidence="2">
    <name type="scientific">uncultured Rubrobacteraceae bacterium</name>
    <dbReference type="NCBI Taxonomy" id="349277"/>
    <lineage>
        <taxon>Bacteria</taxon>
        <taxon>Bacillati</taxon>
        <taxon>Actinomycetota</taxon>
        <taxon>Rubrobacteria</taxon>
        <taxon>Rubrobacterales</taxon>
        <taxon>Rubrobacteraceae</taxon>
        <taxon>environmental samples</taxon>
    </lineage>
</organism>
<reference evidence="2" key="1">
    <citation type="submission" date="2020-02" db="EMBL/GenBank/DDBJ databases">
        <authorList>
            <person name="Meier V. D."/>
        </authorList>
    </citation>
    <scope>NUCLEOTIDE SEQUENCE</scope>
    <source>
        <strain evidence="2">AVDCRST_MAG01</strain>
    </source>
</reference>
<dbReference type="EMBL" id="CADCUW010000280">
    <property type="protein sequence ID" value="CAA9415548.1"/>
    <property type="molecule type" value="Genomic_DNA"/>
</dbReference>
<protein>
    <submittedName>
        <fullName evidence="2">Uncharacterized protein</fullName>
    </submittedName>
</protein>